<dbReference type="RefSeq" id="WP_148810356.1">
    <property type="nucleotide sequence ID" value="NZ_CP042243.1"/>
</dbReference>
<evidence type="ECO:0000313" key="2">
    <source>
        <dbReference type="EMBL" id="QEK13184.1"/>
    </source>
</evidence>
<name>A0A5C0SIC2_CRATE</name>
<dbReference type="KEGG" id="crs:FQB35_13395"/>
<keyword evidence="1" id="KW-0812">Transmembrane</keyword>
<dbReference type="Proteomes" id="UP000324646">
    <property type="component" value="Chromosome"/>
</dbReference>
<reference evidence="2 3" key="1">
    <citation type="submission" date="2019-07" db="EMBL/GenBank/DDBJ databases">
        <title>Complete genome of Crassaminicella thermophila SY095.</title>
        <authorList>
            <person name="Li X."/>
        </authorList>
    </citation>
    <scope>NUCLEOTIDE SEQUENCE [LARGE SCALE GENOMIC DNA]</scope>
    <source>
        <strain evidence="2 3">SY095</strain>
    </source>
</reference>
<keyword evidence="1" id="KW-0472">Membrane</keyword>
<keyword evidence="3" id="KW-1185">Reference proteome</keyword>
<protein>
    <submittedName>
        <fullName evidence="2">DUF4363 family protein</fullName>
    </submittedName>
</protein>
<accession>A0A5C0SIC2</accession>
<gene>
    <name evidence="2" type="ORF">FQB35_13395</name>
</gene>
<dbReference type="InterPro" id="IPR025373">
    <property type="entry name" value="DUF4363"/>
</dbReference>
<evidence type="ECO:0000313" key="3">
    <source>
        <dbReference type="Proteomes" id="UP000324646"/>
    </source>
</evidence>
<dbReference type="Pfam" id="PF14276">
    <property type="entry name" value="DUF4363"/>
    <property type="match status" value="1"/>
</dbReference>
<dbReference type="EMBL" id="CP042243">
    <property type="protein sequence ID" value="QEK13184.1"/>
    <property type="molecule type" value="Genomic_DNA"/>
</dbReference>
<dbReference type="AlphaFoldDB" id="A0A5C0SIC2"/>
<organism evidence="2 3">
    <name type="scientific">Crassaminicella thermophila</name>
    <dbReference type="NCBI Taxonomy" id="2599308"/>
    <lineage>
        <taxon>Bacteria</taxon>
        <taxon>Bacillati</taxon>
        <taxon>Bacillota</taxon>
        <taxon>Clostridia</taxon>
        <taxon>Eubacteriales</taxon>
        <taxon>Clostridiaceae</taxon>
        <taxon>Crassaminicella</taxon>
    </lineage>
</organism>
<keyword evidence="1" id="KW-1133">Transmembrane helix</keyword>
<feature type="transmembrane region" description="Helical" evidence="1">
    <location>
        <begin position="6"/>
        <end position="22"/>
    </location>
</feature>
<dbReference type="OrthoDB" id="3034917at2"/>
<evidence type="ECO:0000256" key="1">
    <source>
        <dbReference type="SAM" id="Phobius"/>
    </source>
</evidence>
<sequence length="126" mass="14874">MRTLIAAILAIFIIIGGWFYLYKSIEKNTFEFINTLDTISLNIQKQDWNRAFHEFNKIQKKWNKTRNLWTTLLDHHEIDNIDLSMAKADQYVKSKDISLSLGEIETLKKLFRIVKENEALTLTNIL</sequence>
<proteinExistence type="predicted"/>